<evidence type="ECO:0000256" key="2">
    <source>
        <dbReference type="ARBA" id="ARBA00006337"/>
    </source>
</evidence>
<dbReference type="PANTHER" id="PTHR22777">
    <property type="entry name" value="HEMOLYSIN-RELATED"/>
    <property type="match status" value="1"/>
</dbReference>
<keyword evidence="14" id="KW-1185">Reference proteome</keyword>
<dbReference type="InterPro" id="IPR016169">
    <property type="entry name" value="FAD-bd_PCMH_sub2"/>
</dbReference>
<dbReference type="InterPro" id="IPR044751">
    <property type="entry name" value="Ion_transp-like_CBS"/>
</dbReference>
<dbReference type="CDD" id="cd04590">
    <property type="entry name" value="CBS_pair_CorC_HlyC_assoc"/>
    <property type="match status" value="1"/>
</dbReference>
<feature type="compositionally biased region" description="Low complexity" evidence="10">
    <location>
        <begin position="428"/>
        <end position="450"/>
    </location>
</feature>
<dbReference type="InterPro" id="IPR046342">
    <property type="entry name" value="CBS_dom_sf"/>
</dbReference>
<evidence type="ECO:0000256" key="10">
    <source>
        <dbReference type="SAM" id="MobiDB-lite"/>
    </source>
</evidence>
<dbReference type="SUPFAM" id="SSF54631">
    <property type="entry name" value="CBS-domain pair"/>
    <property type="match status" value="1"/>
</dbReference>
<evidence type="ECO:0000313" key="13">
    <source>
        <dbReference type="EMBL" id="GIG39911.1"/>
    </source>
</evidence>
<protein>
    <submittedName>
        <fullName evidence="13">Membrane protein</fullName>
    </submittedName>
</protein>
<dbReference type="InterPro" id="IPR002550">
    <property type="entry name" value="CNNM"/>
</dbReference>
<evidence type="ECO:0000259" key="12">
    <source>
        <dbReference type="PROSITE" id="PS51371"/>
    </source>
</evidence>
<dbReference type="SMART" id="SM01091">
    <property type="entry name" value="CorC_HlyC"/>
    <property type="match status" value="1"/>
</dbReference>
<dbReference type="InterPro" id="IPR005170">
    <property type="entry name" value="Transptr-assoc_dom"/>
</dbReference>
<evidence type="ECO:0000256" key="9">
    <source>
        <dbReference type="PROSITE-ProRule" id="PRU00703"/>
    </source>
</evidence>
<name>A0ABQ4DKQ5_9CELL</name>
<comment type="caution">
    <text evidence="13">The sequence shown here is derived from an EMBL/GenBank/DDBJ whole genome shotgun (WGS) entry which is preliminary data.</text>
</comment>
<evidence type="ECO:0000256" key="5">
    <source>
        <dbReference type="ARBA" id="ARBA00022737"/>
    </source>
</evidence>
<dbReference type="PANTHER" id="PTHR22777:SF32">
    <property type="entry name" value="UPF0053 INNER MEMBRANE PROTEIN YFJD"/>
    <property type="match status" value="1"/>
</dbReference>
<dbReference type="PROSITE" id="PS51371">
    <property type="entry name" value="CBS"/>
    <property type="match status" value="2"/>
</dbReference>
<feature type="domain" description="CBS" evidence="12">
    <location>
        <begin position="198"/>
        <end position="259"/>
    </location>
</feature>
<dbReference type="Pfam" id="PF01595">
    <property type="entry name" value="CNNM"/>
    <property type="match status" value="1"/>
</dbReference>
<evidence type="ECO:0000256" key="4">
    <source>
        <dbReference type="ARBA" id="ARBA00022692"/>
    </source>
</evidence>
<comment type="similarity">
    <text evidence="2">Belongs to the UPF0053 family.</text>
</comment>
<keyword evidence="5" id="KW-0677">Repeat</keyword>
<sequence length="460" mass="48226">MNGVPVALLVTVALLGIVLAAALSAGEVAVLRVTRARVAELETQRPGAAARVRRLVDDPARVAAAAAFVRLLGEMTATVCLTLAISAGSLSWWATALLAIAACAVVAFLLVRVSPRSMGRRHPVGVLATLSRLLLVVTVLAGGVGRRADPSSSTSAEDDAELRDMVERVSESDAIEENEREMFRSVLELGDTLTREVMVPRTDMITTPADTPLHKVLALLLRSGFSRVPVVGESVDDVVGVLYLKDIVRRVPARGAGAEAVAPVEDGDPLDAPASSLARPPVYVPESKPVDELLHELRDGSSHIALVVDEYGGIAGLVTIEDALEEIVGELTDEHDTSAPGVEELADGGYRVPARMSRDELGDLFGIDVEDEDVDTAAGLLAKALGKVPLPGSVGEIHGLRLEAERVEGRRKRLATVLVHRAVEPEDAAAPATPARGTSAAGTPARGTPAARDHGSEATR</sequence>
<gene>
    <name evidence="13" type="ORF">Cph01nite_16730</name>
</gene>
<comment type="subcellular location">
    <subcellularLocation>
        <location evidence="1">Cell membrane</location>
        <topology evidence="1">Multi-pass membrane protein</topology>
    </subcellularLocation>
</comment>
<dbReference type="Gene3D" id="3.10.580.10">
    <property type="entry name" value="CBS-domain"/>
    <property type="match status" value="1"/>
</dbReference>
<proteinExistence type="inferred from homology"/>
<keyword evidence="3" id="KW-1003">Cell membrane</keyword>
<feature type="transmembrane region" description="Helical" evidence="11">
    <location>
        <begin position="123"/>
        <end position="145"/>
    </location>
</feature>
<evidence type="ECO:0000256" key="11">
    <source>
        <dbReference type="SAM" id="Phobius"/>
    </source>
</evidence>
<reference evidence="13 14" key="1">
    <citation type="submission" date="2021-01" db="EMBL/GenBank/DDBJ databases">
        <title>Whole genome shotgun sequence of Cellulomonas phragmiteti NBRC 110785.</title>
        <authorList>
            <person name="Komaki H."/>
            <person name="Tamura T."/>
        </authorList>
    </citation>
    <scope>NUCLEOTIDE SEQUENCE [LARGE SCALE GENOMIC DNA]</scope>
    <source>
        <strain evidence="13 14">NBRC 110785</strain>
    </source>
</reference>
<keyword evidence="8 11" id="KW-0472">Membrane</keyword>
<dbReference type="InterPro" id="IPR000644">
    <property type="entry name" value="CBS_dom"/>
</dbReference>
<feature type="transmembrane region" description="Helical" evidence="11">
    <location>
        <begin position="91"/>
        <end position="111"/>
    </location>
</feature>
<dbReference type="InterPro" id="IPR036318">
    <property type="entry name" value="FAD-bd_PCMH-like_sf"/>
</dbReference>
<dbReference type="SMART" id="SM00116">
    <property type="entry name" value="CBS"/>
    <property type="match status" value="2"/>
</dbReference>
<dbReference type="RefSeq" id="WP_203673207.1">
    <property type="nucleotide sequence ID" value="NZ_BONP01000008.1"/>
</dbReference>
<feature type="domain" description="CBS" evidence="12">
    <location>
        <begin position="277"/>
        <end position="334"/>
    </location>
</feature>
<feature type="compositionally biased region" description="Basic and acidic residues" evidence="10">
    <location>
        <begin position="451"/>
        <end position="460"/>
    </location>
</feature>
<dbReference type="Pfam" id="PF00571">
    <property type="entry name" value="CBS"/>
    <property type="match status" value="2"/>
</dbReference>
<dbReference type="Gene3D" id="3.30.465.10">
    <property type="match status" value="1"/>
</dbReference>
<evidence type="ECO:0000256" key="3">
    <source>
        <dbReference type="ARBA" id="ARBA00022475"/>
    </source>
</evidence>
<dbReference type="Proteomes" id="UP000614741">
    <property type="component" value="Unassembled WGS sequence"/>
</dbReference>
<evidence type="ECO:0000256" key="6">
    <source>
        <dbReference type="ARBA" id="ARBA00022989"/>
    </source>
</evidence>
<keyword evidence="7 9" id="KW-0129">CBS domain</keyword>
<evidence type="ECO:0000256" key="1">
    <source>
        <dbReference type="ARBA" id="ARBA00004651"/>
    </source>
</evidence>
<feature type="region of interest" description="Disordered" evidence="10">
    <location>
        <begin position="258"/>
        <end position="280"/>
    </location>
</feature>
<evidence type="ECO:0000256" key="8">
    <source>
        <dbReference type="ARBA" id="ARBA00023136"/>
    </source>
</evidence>
<feature type="transmembrane region" description="Helical" evidence="11">
    <location>
        <begin position="6"/>
        <end position="31"/>
    </location>
</feature>
<dbReference type="EMBL" id="BONP01000008">
    <property type="protein sequence ID" value="GIG39911.1"/>
    <property type="molecule type" value="Genomic_DNA"/>
</dbReference>
<keyword evidence="4 11" id="KW-0812">Transmembrane</keyword>
<feature type="transmembrane region" description="Helical" evidence="11">
    <location>
        <begin position="62"/>
        <end position="85"/>
    </location>
</feature>
<evidence type="ECO:0000313" key="14">
    <source>
        <dbReference type="Proteomes" id="UP000614741"/>
    </source>
</evidence>
<evidence type="ECO:0000256" key="7">
    <source>
        <dbReference type="ARBA" id="ARBA00023122"/>
    </source>
</evidence>
<keyword evidence="6 11" id="KW-1133">Transmembrane helix</keyword>
<dbReference type="SUPFAM" id="SSF56176">
    <property type="entry name" value="FAD-binding/transporter-associated domain-like"/>
    <property type="match status" value="1"/>
</dbReference>
<dbReference type="Pfam" id="PF03471">
    <property type="entry name" value="CorC_HlyC"/>
    <property type="match status" value="1"/>
</dbReference>
<accession>A0ABQ4DKQ5</accession>
<organism evidence="13 14">
    <name type="scientific">Cellulomonas phragmiteti</name>
    <dbReference type="NCBI Taxonomy" id="478780"/>
    <lineage>
        <taxon>Bacteria</taxon>
        <taxon>Bacillati</taxon>
        <taxon>Actinomycetota</taxon>
        <taxon>Actinomycetes</taxon>
        <taxon>Micrococcales</taxon>
        <taxon>Cellulomonadaceae</taxon>
        <taxon>Cellulomonas</taxon>
    </lineage>
</organism>
<feature type="region of interest" description="Disordered" evidence="10">
    <location>
        <begin position="424"/>
        <end position="460"/>
    </location>
</feature>